<keyword evidence="1" id="KW-0217">Developmental protein</keyword>
<proteinExistence type="predicted"/>
<feature type="compositionally biased region" description="Pro residues" evidence="5">
    <location>
        <begin position="243"/>
        <end position="257"/>
    </location>
</feature>
<feature type="region of interest" description="Disordered" evidence="5">
    <location>
        <begin position="1"/>
        <end position="44"/>
    </location>
</feature>
<dbReference type="InterPro" id="IPR030456">
    <property type="entry name" value="TF_fork_head_CS_2"/>
</dbReference>
<evidence type="ECO:0000256" key="2">
    <source>
        <dbReference type="ARBA" id="ARBA00023125"/>
    </source>
</evidence>
<dbReference type="PROSITE" id="PS00658">
    <property type="entry name" value="FORK_HEAD_2"/>
    <property type="match status" value="1"/>
</dbReference>
<dbReference type="InterPro" id="IPR036388">
    <property type="entry name" value="WH-like_DNA-bd_sf"/>
</dbReference>
<keyword evidence="3 4" id="KW-0539">Nucleus</keyword>
<dbReference type="Proteomes" id="UP001652628">
    <property type="component" value="Chromosome 4"/>
</dbReference>
<dbReference type="PRINTS" id="PR00053">
    <property type="entry name" value="FORKHEAD"/>
</dbReference>
<dbReference type="GO" id="GO:0030154">
    <property type="term" value="P:cell differentiation"/>
    <property type="evidence" value="ECO:0007669"/>
    <property type="project" value="TreeGrafter"/>
</dbReference>
<evidence type="ECO:0000256" key="3">
    <source>
        <dbReference type="ARBA" id="ARBA00023242"/>
    </source>
</evidence>
<dbReference type="Gene3D" id="1.10.10.10">
    <property type="entry name" value="Winged helix-like DNA-binding domain superfamily/Winged helix DNA-binding domain"/>
    <property type="match status" value="1"/>
</dbReference>
<sequence length="590" mass="64810">MAHSDLGASQATTADQDQGTTSNNGHGPKQTVPSIYPLGTPRNPQAQATTMALEQYRLQLYNYALNIERFRCPQYGGTGGAGAGANAPWLHLSPYGPHASGNIPAVNRMAALSTISLFPQTQRIFQPEEPKPQHSYIGLIAMAILSSTEMKLVLSDIYQYILDNYPYFRSRGPGWRNSIRHNLSLNDCFIKSGRSANGKGHYWAIHPANMDDFRKGDFRRRKAQRKVRKHMGLSVDDASTDSPSPPPLDLTTPPPPNSQSAVQLSSLGYPYHHQYLGQFLNRSSAPGLSQYSCADPAIVMQRQQANHLDQVIQPAQVQQQHGQHQHIAYINSTTTTTIANMFSQTRKRQFDVASLLAPDVQIVDIVSEDQESSARPATTARTTTQTHHTVITKQTIHREVVLGLEQPVTDADIDTDIDVEVNVDVVEESINPDPDSYPETDDQENRGGTMKQIFSVEDNNSYLSDGRLSSFDADPDHDPEDLEQHNYSISSSAARSLGSSSSQHEESSSLEECPLAESTAGPPTAARPSTLAVAIPNAYIELNHVDPHMLSRYYGSYMAAAARRASIEASKTTRPSSITPPPKIEIVSQK</sequence>
<evidence type="ECO:0000256" key="5">
    <source>
        <dbReference type="SAM" id="MobiDB-lite"/>
    </source>
</evidence>
<name>A0AB39ZVI2_DROSZ</name>
<organism evidence="7 8">
    <name type="scientific">Drosophila suzukii</name>
    <name type="common">Spotted-wing drosophila fruit fly</name>
    <dbReference type="NCBI Taxonomy" id="28584"/>
    <lineage>
        <taxon>Eukaryota</taxon>
        <taxon>Metazoa</taxon>
        <taxon>Ecdysozoa</taxon>
        <taxon>Arthropoda</taxon>
        <taxon>Hexapoda</taxon>
        <taxon>Insecta</taxon>
        <taxon>Pterygota</taxon>
        <taxon>Neoptera</taxon>
        <taxon>Endopterygota</taxon>
        <taxon>Diptera</taxon>
        <taxon>Brachycera</taxon>
        <taxon>Muscomorpha</taxon>
        <taxon>Ephydroidea</taxon>
        <taxon>Drosophilidae</taxon>
        <taxon>Drosophila</taxon>
        <taxon>Sophophora</taxon>
    </lineage>
</organism>
<evidence type="ECO:0000259" key="6">
    <source>
        <dbReference type="PROSITE" id="PS50039"/>
    </source>
</evidence>
<protein>
    <submittedName>
        <fullName evidence="8">Uncharacterized protein fd102C isoform X1</fullName>
    </submittedName>
</protein>
<dbReference type="AlphaFoldDB" id="A0AB39ZVI2"/>
<keyword evidence="2 4" id="KW-0238">DNA-binding</keyword>
<dbReference type="GO" id="GO:0005634">
    <property type="term" value="C:nucleus"/>
    <property type="evidence" value="ECO:0007669"/>
    <property type="project" value="UniProtKB-SubCell"/>
</dbReference>
<dbReference type="InterPro" id="IPR001766">
    <property type="entry name" value="Fork_head_dom"/>
</dbReference>
<dbReference type="PROSITE" id="PS50039">
    <property type="entry name" value="FORK_HEAD_3"/>
    <property type="match status" value="1"/>
</dbReference>
<feature type="compositionally biased region" description="Low complexity" evidence="5">
    <location>
        <begin position="7"/>
        <end position="22"/>
    </location>
</feature>
<dbReference type="CTD" id="43843"/>
<gene>
    <name evidence="8" type="primary">fd102C</name>
</gene>
<dbReference type="SMART" id="SM00339">
    <property type="entry name" value="FH"/>
    <property type="match status" value="1"/>
</dbReference>
<dbReference type="GO" id="GO:0009653">
    <property type="term" value="P:anatomical structure morphogenesis"/>
    <property type="evidence" value="ECO:0007669"/>
    <property type="project" value="TreeGrafter"/>
</dbReference>
<feature type="region of interest" description="Disordered" evidence="5">
    <location>
        <begin position="490"/>
        <end position="527"/>
    </location>
</feature>
<feature type="region of interest" description="Disordered" evidence="5">
    <location>
        <begin position="221"/>
        <end position="261"/>
    </location>
</feature>
<accession>A0AB39ZVI2</accession>
<dbReference type="FunFam" id="1.10.10.10:FF:000352">
    <property type="entry name" value="Forkhead box Q2"/>
    <property type="match status" value="1"/>
</dbReference>
<dbReference type="GeneID" id="108020347"/>
<feature type="compositionally biased region" description="Basic residues" evidence="5">
    <location>
        <begin position="221"/>
        <end position="231"/>
    </location>
</feature>
<dbReference type="PANTHER" id="PTHR11829">
    <property type="entry name" value="FORKHEAD BOX PROTEIN"/>
    <property type="match status" value="1"/>
</dbReference>
<dbReference type="PROSITE" id="PS00657">
    <property type="entry name" value="FORK_HEAD_1"/>
    <property type="match status" value="1"/>
</dbReference>
<evidence type="ECO:0000256" key="4">
    <source>
        <dbReference type="PROSITE-ProRule" id="PRU00089"/>
    </source>
</evidence>
<dbReference type="InterPro" id="IPR050211">
    <property type="entry name" value="FOX_domain-containing"/>
</dbReference>
<comment type="subcellular location">
    <subcellularLocation>
        <location evidence="4">Nucleus</location>
    </subcellularLocation>
</comment>
<keyword evidence="7" id="KW-1185">Reference proteome</keyword>
<evidence type="ECO:0000256" key="1">
    <source>
        <dbReference type="ARBA" id="ARBA00022473"/>
    </source>
</evidence>
<dbReference type="PANTHER" id="PTHR11829:SF343">
    <property type="entry name" value="FORK-HEAD DOMAIN-CONTAINING PROTEIN"/>
    <property type="match status" value="1"/>
</dbReference>
<feature type="region of interest" description="Disordered" evidence="5">
    <location>
        <begin position="427"/>
        <end position="446"/>
    </location>
</feature>
<evidence type="ECO:0000313" key="8">
    <source>
        <dbReference type="RefSeq" id="XP_016944003.1"/>
    </source>
</evidence>
<dbReference type="GO" id="GO:0000978">
    <property type="term" value="F:RNA polymerase II cis-regulatory region sequence-specific DNA binding"/>
    <property type="evidence" value="ECO:0007669"/>
    <property type="project" value="TreeGrafter"/>
</dbReference>
<dbReference type="InterPro" id="IPR047519">
    <property type="entry name" value="FH_FOXQ2-like"/>
</dbReference>
<dbReference type="CDD" id="cd20035">
    <property type="entry name" value="FH_FOXQ2-like"/>
    <property type="match status" value="1"/>
</dbReference>
<dbReference type="Pfam" id="PF00250">
    <property type="entry name" value="Forkhead"/>
    <property type="match status" value="1"/>
</dbReference>
<dbReference type="RefSeq" id="XP_016944003.1">
    <property type="nucleotide sequence ID" value="XM_017088514.4"/>
</dbReference>
<reference evidence="8" key="1">
    <citation type="submission" date="2025-08" db="UniProtKB">
        <authorList>
            <consortium name="RefSeq"/>
        </authorList>
    </citation>
    <scope>IDENTIFICATION</scope>
</reference>
<feature type="DNA-binding region" description="Fork-head" evidence="4">
    <location>
        <begin position="131"/>
        <end position="223"/>
    </location>
</feature>
<feature type="region of interest" description="Disordered" evidence="5">
    <location>
        <begin position="564"/>
        <end position="590"/>
    </location>
</feature>
<dbReference type="SUPFAM" id="SSF46785">
    <property type="entry name" value="Winged helix' DNA-binding domain"/>
    <property type="match status" value="1"/>
</dbReference>
<dbReference type="InterPro" id="IPR036390">
    <property type="entry name" value="WH_DNA-bd_sf"/>
</dbReference>
<feature type="compositionally biased region" description="Low complexity" evidence="5">
    <location>
        <begin position="490"/>
        <end position="502"/>
    </location>
</feature>
<evidence type="ECO:0000313" key="7">
    <source>
        <dbReference type="Proteomes" id="UP001652628"/>
    </source>
</evidence>
<dbReference type="GO" id="GO:0000981">
    <property type="term" value="F:DNA-binding transcription factor activity, RNA polymerase II-specific"/>
    <property type="evidence" value="ECO:0007669"/>
    <property type="project" value="TreeGrafter"/>
</dbReference>
<feature type="domain" description="Fork-head" evidence="6">
    <location>
        <begin position="131"/>
        <end position="223"/>
    </location>
</feature>
<dbReference type="InterPro" id="IPR018122">
    <property type="entry name" value="TF_fork_head_CS_1"/>
</dbReference>